<protein>
    <recommendedName>
        <fullName evidence="3">tRNA threonylcarbamoyladenosine biosynthesis protein TsaE</fullName>
    </recommendedName>
    <alternativeName>
        <fullName evidence="10">t(6)A37 threonylcarbamoyladenosine biosynthesis protein TsaE</fullName>
    </alternativeName>
</protein>
<evidence type="ECO:0000256" key="9">
    <source>
        <dbReference type="ARBA" id="ARBA00022842"/>
    </source>
</evidence>
<dbReference type="Gene3D" id="3.40.50.300">
    <property type="entry name" value="P-loop containing nucleotide triphosphate hydrolases"/>
    <property type="match status" value="1"/>
</dbReference>
<dbReference type="GO" id="GO:0046872">
    <property type="term" value="F:metal ion binding"/>
    <property type="evidence" value="ECO:0007669"/>
    <property type="project" value="UniProtKB-KW"/>
</dbReference>
<dbReference type="SUPFAM" id="SSF52540">
    <property type="entry name" value="P-loop containing nucleoside triphosphate hydrolases"/>
    <property type="match status" value="1"/>
</dbReference>
<evidence type="ECO:0000313" key="11">
    <source>
        <dbReference type="EMBL" id="PNL92079.1"/>
    </source>
</evidence>
<name>A0A2J9PP03_9LACT</name>
<dbReference type="AlphaFoldDB" id="A0A2J9PP03"/>
<organism evidence="11 12">
    <name type="scientific">Aerococcus viridans</name>
    <dbReference type="NCBI Taxonomy" id="1377"/>
    <lineage>
        <taxon>Bacteria</taxon>
        <taxon>Bacillati</taxon>
        <taxon>Bacillota</taxon>
        <taxon>Bacilli</taxon>
        <taxon>Lactobacillales</taxon>
        <taxon>Aerococcaceae</taxon>
        <taxon>Aerococcus</taxon>
    </lineage>
</organism>
<comment type="caution">
    <text evidence="11">The sequence shown here is derived from an EMBL/GenBank/DDBJ whole genome shotgun (WGS) entry which is preliminary data.</text>
</comment>
<keyword evidence="4" id="KW-0963">Cytoplasm</keyword>
<proteinExistence type="inferred from homology"/>
<evidence type="ECO:0000256" key="10">
    <source>
        <dbReference type="ARBA" id="ARBA00032441"/>
    </source>
</evidence>
<evidence type="ECO:0000256" key="5">
    <source>
        <dbReference type="ARBA" id="ARBA00022694"/>
    </source>
</evidence>
<dbReference type="EMBL" id="NBTM02000001">
    <property type="protein sequence ID" value="PNL92079.1"/>
    <property type="molecule type" value="Genomic_DNA"/>
</dbReference>
<dbReference type="Pfam" id="PF02367">
    <property type="entry name" value="TsaE"/>
    <property type="match status" value="1"/>
</dbReference>
<dbReference type="PANTHER" id="PTHR33540:SF2">
    <property type="entry name" value="TRNA THREONYLCARBAMOYLADENOSINE BIOSYNTHESIS PROTEIN TSAE"/>
    <property type="match status" value="1"/>
</dbReference>
<keyword evidence="11" id="KW-0808">Transferase</keyword>
<evidence type="ECO:0000256" key="6">
    <source>
        <dbReference type="ARBA" id="ARBA00022723"/>
    </source>
</evidence>
<dbReference type="InterPro" id="IPR027417">
    <property type="entry name" value="P-loop_NTPase"/>
</dbReference>
<evidence type="ECO:0000256" key="4">
    <source>
        <dbReference type="ARBA" id="ARBA00022490"/>
    </source>
</evidence>
<keyword evidence="9" id="KW-0460">Magnesium</keyword>
<dbReference type="GO" id="GO:0016740">
    <property type="term" value="F:transferase activity"/>
    <property type="evidence" value="ECO:0007669"/>
    <property type="project" value="UniProtKB-KW"/>
</dbReference>
<accession>A0A2J9PP03</accession>
<comment type="subcellular location">
    <subcellularLocation>
        <location evidence="1">Cytoplasm</location>
    </subcellularLocation>
</comment>
<dbReference type="GO" id="GO:0002949">
    <property type="term" value="P:tRNA threonylcarbamoyladenosine modification"/>
    <property type="evidence" value="ECO:0007669"/>
    <property type="project" value="InterPro"/>
</dbReference>
<gene>
    <name evidence="11" type="ORF">A6J77_007495</name>
</gene>
<dbReference type="NCBIfam" id="TIGR00150">
    <property type="entry name" value="T6A_YjeE"/>
    <property type="match status" value="1"/>
</dbReference>
<dbReference type="GO" id="GO:0005524">
    <property type="term" value="F:ATP binding"/>
    <property type="evidence" value="ECO:0007669"/>
    <property type="project" value="UniProtKB-KW"/>
</dbReference>
<evidence type="ECO:0000256" key="1">
    <source>
        <dbReference type="ARBA" id="ARBA00004496"/>
    </source>
</evidence>
<dbReference type="Proteomes" id="UP000192813">
    <property type="component" value="Unassembled WGS sequence"/>
</dbReference>
<keyword evidence="7" id="KW-0547">Nucleotide-binding</keyword>
<keyword evidence="6" id="KW-0479">Metal-binding</keyword>
<dbReference type="InterPro" id="IPR003442">
    <property type="entry name" value="T6A_TsaE"/>
</dbReference>
<comment type="similarity">
    <text evidence="2">Belongs to the TsaE family.</text>
</comment>
<evidence type="ECO:0000256" key="7">
    <source>
        <dbReference type="ARBA" id="ARBA00022741"/>
    </source>
</evidence>
<evidence type="ECO:0000313" key="12">
    <source>
        <dbReference type="Proteomes" id="UP000192813"/>
    </source>
</evidence>
<keyword evidence="5" id="KW-0819">tRNA processing</keyword>
<dbReference type="PANTHER" id="PTHR33540">
    <property type="entry name" value="TRNA THREONYLCARBAMOYLADENOSINE BIOSYNTHESIS PROTEIN TSAE"/>
    <property type="match status" value="1"/>
</dbReference>
<evidence type="ECO:0000256" key="2">
    <source>
        <dbReference type="ARBA" id="ARBA00007599"/>
    </source>
</evidence>
<evidence type="ECO:0000256" key="8">
    <source>
        <dbReference type="ARBA" id="ARBA00022840"/>
    </source>
</evidence>
<dbReference type="GO" id="GO:0005737">
    <property type="term" value="C:cytoplasm"/>
    <property type="evidence" value="ECO:0007669"/>
    <property type="project" value="UniProtKB-SubCell"/>
</dbReference>
<reference evidence="12" key="1">
    <citation type="submission" date="2017-12" db="EMBL/GenBank/DDBJ databases">
        <title>FDA dAtabase for Regulatory Grade micrObial Sequences (FDA-ARGOS): Supporting development and validation of Infectious Disease Dx tests.</title>
        <authorList>
            <person name="Hoffmann M."/>
            <person name="Allard M."/>
            <person name="Evans P."/>
            <person name="Brown E."/>
            <person name="Tallon L."/>
            <person name="Sadzewicz L."/>
            <person name="Sengamalay N."/>
            <person name="Ott S."/>
            <person name="Godinez A."/>
            <person name="Nagaraj S."/>
            <person name="Vavikolanu K."/>
            <person name="Aluvathingal J."/>
            <person name="Nadendla S."/>
            <person name="Sichtig H."/>
        </authorList>
    </citation>
    <scope>NUCLEOTIDE SEQUENCE [LARGE SCALE GENOMIC DNA]</scope>
    <source>
        <strain evidence="12">FDAARGOS_249</strain>
    </source>
</reference>
<keyword evidence="8" id="KW-0067">ATP-binding</keyword>
<dbReference type="RefSeq" id="WP_083069588.1">
    <property type="nucleotide sequence ID" value="NZ_JALXKY010000002.1"/>
</dbReference>
<sequence>MTYRLEWASEADTDAFAQKLATQVQAGDIICLEGNLGAGKTTFTKYFAKALGIDQAIKSPTYTIIREYEDNDIPLYHMDAYRLEETGSDSVGLEDYLNGEGVTIIEWPQFVVQDLPKDYIWLTLTASSETSREVTLTYEGPRGQALYDGVVADLT</sequence>
<evidence type="ECO:0000256" key="3">
    <source>
        <dbReference type="ARBA" id="ARBA00019010"/>
    </source>
</evidence>